<dbReference type="Gene3D" id="3.40.50.720">
    <property type="entry name" value="NAD(P)-binding Rossmann-like Domain"/>
    <property type="match status" value="1"/>
</dbReference>
<dbReference type="PANTHER" id="PTHR43115:SF4">
    <property type="entry name" value="DEHYDROGENASE_REDUCTASE SDR FAMILY MEMBER 11"/>
    <property type="match status" value="1"/>
</dbReference>
<keyword evidence="5" id="KW-1185">Reference proteome</keyword>
<dbReference type="PANTHER" id="PTHR43115">
    <property type="entry name" value="DEHYDROGENASE/REDUCTASE SDR FAMILY MEMBER 11"/>
    <property type="match status" value="1"/>
</dbReference>
<dbReference type="Pfam" id="PF00106">
    <property type="entry name" value="adh_short"/>
    <property type="match status" value="1"/>
</dbReference>
<dbReference type="SUPFAM" id="SSF51735">
    <property type="entry name" value="NAD(P)-binding Rossmann-fold domains"/>
    <property type="match status" value="1"/>
</dbReference>
<gene>
    <name evidence="4" type="ORF">O3M35_007107</name>
</gene>
<sequence>MDRWIGRVAVVTGASAGIGETIASELARYGMKVAALARRLDKLQKLKESCKDFKGSLEIYKCDVTKEDEIANTFKAIVNELGPISVLVNNAGVLKAITLTDIDQESARCIYETNIIGLVTCTQHAISIMKKHRINDGHIIHINSITGHNVLPSTGTGHYCATKHAVTSLTESLKNELSALNMETRVTSISPGLVKTYMADTLIDYYKHEMPTISTKDVSHCVVFALSMPPNVNVTELTVQPVKETISSFM</sequence>
<protein>
    <recommendedName>
        <fullName evidence="6">Farnesol dehydrogenase</fullName>
    </recommendedName>
</protein>
<dbReference type="InterPro" id="IPR002347">
    <property type="entry name" value="SDR_fam"/>
</dbReference>
<name>A0AAW1D856_9HEMI</name>
<accession>A0AAW1D856</accession>
<evidence type="ECO:0000256" key="2">
    <source>
        <dbReference type="ARBA" id="ARBA00023002"/>
    </source>
</evidence>
<dbReference type="InterPro" id="IPR036291">
    <property type="entry name" value="NAD(P)-bd_dom_sf"/>
</dbReference>
<dbReference type="PRINTS" id="PR00081">
    <property type="entry name" value="GDHRDH"/>
</dbReference>
<organism evidence="4 5">
    <name type="scientific">Rhynocoris fuscipes</name>
    <dbReference type="NCBI Taxonomy" id="488301"/>
    <lineage>
        <taxon>Eukaryota</taxon>
        <taxon>Metazoa</taxon>
        <taxon>Ecdysozoa</taxon>
        <taxon>Arthropoda</taxon>
        <taxon>Hexapoda</taxon>
        <taxon>Insecta</taxon>
        <taxon>Pterygota</taxon>
        <taxon>Neoptera</taxon>
        <taxon>Paraneoptera</taxon>
        <taxon>Hemiptera</taxon>
        <taxon>Heteroptera</taxon>
        <taxon>Panheteroptera</taxon>
        <taxon>Cimicomorpha</taxon>
        <taxon>Reduviidae</taxon>
        <taxon>Harpactorinae</taxon>
        <taxon>Harpactorini</taxon>
        <taxon>Rhynocoris</taxon>
    </lineage>
</organism>
<dbReference type="AlphaFoldDB" id="A0AAW1D856"/>
<evidence type="ECO:0008006" key="6">
    <source>
        <dbReference type="Google" id="ProtNLM"/>
    </source>
</evidence>
<dbReference type="FunFam" id="3.40.50.720:FF:000047">
    <property type="entry name" value="NADP-dependent L-serine/L-allo-threonine dehydrogenase"/>
    <property type="match status" value="1"/>
</dbReference>
<evidence type="ECO:0000313" key="4">
    <source>
        <dbReference type="EMBL" id="KAK9507199.1"/>
    </source>
</evidence>
<dbReference type="PRINTS" id="PR00080">
    <property type="entry name" value="SDRFAMILY"/>
</dbReference>
<evidence type="ECO:0000313" key="5">
    <source>
        <dbReference type="Proteomes" id="UP001461498"/>
    </source>
</evidence>
<dbReference type="EMBL" id="JAPXFL010000004">
    <property type="protein sequence ID" value="KAK9507199.1"/>
    <property type="molecule type" value="Genomic_DNA"/>
</dbReference>
<proteinExistence type="inferred from homology"/>
<reference evidence="4 5" key="1">
    <citation type="submission" date="2022-12" db="EMBL/GenBank/DDBJ databases">
        <title>Chromosome-level genome assembly of true bugs.</title>
        <authorList>
            <person name="Ma L."/>
            <person name="Li H."/>
        </authorList>
    </citation>
    <scope>NUCLEOTIDE SEQUENCE [LARGE SCALE GENOMIC DNA]</scope>
    <source>
        <strain evidence="4">Lab_2022b</strain>
    </source>
</reference>
<evidence type="ECO:0000256" key="1">
    <source>
        <dbReference type="ARBA" id="ARBA00006484"/>
    </source>
</evidence>
<dbReference type="GO" id="GO:0016616">
    <property type="term" value="F:oxidoreductase activity, acting on the CH-OH group of donors, NAD or NADP as acceptor"/>
    <property type="evidence" value="ECO:0007669"/>
    <property type="project" value="UniProtKB-ARBA"/>
</dbReference>
<keyword evidence="2" id="KW-0560">Oxidoreductase</keyword>
<comment type="similarity">
    <text evidence="1 3">Belongs to the short-chain dehydrogenases/reductases (SDR) family.</text>
</comment>
<dbReference type="Proteomes" id="UP001461498">
    <property type="component" value="Unassembled WGS sequence"/>
</dbReference>
<evidence type="ECO:0000256" key="3">
    <source>
        <dbReference type="RuleBase" id="RU000363"/>
    </source>
</evidence>
<comment type="caution">
    <text evidence="4">The sequence shown here is derived from an EMBL/GenBank/DDBJ whole genome shotgun (WGS) entry which is preliminary data.</text>
</comment>